<dbReference type="AlphaFoldDB" id="A0A6J4II19"/>
<accession>A0A6J4II19</accession>
<sequence>MEHPGRVELTPENEYLVELHTRYKEDPRDVAAILAHEITHVFLYRAGLWLPNEYDNEILTDTASTYLGVGWLGLNAFRVTESQQPSVNPGQVYIQWKEERLGYLTPEEFGYVLGKRAITFQENMDSLITSSAARKAFQNGFHKAKSEYRQPPLKKCSFAKRVLYWWNQKYIRKLNRTSGLKGLSRSFADYQFDVSDELKVVFECPVCSQKLRLPVKKNIQARCRVCQSSFECKT</sequence>
<proteinExistence type="predicted"/>
<organism evidence="1">
    <name type="scientific">uncultured Coleofasciculus sp</name>
    <dbReference type="NCBI Taxonomy" id="1267456"/>
    <lineage>
        <taxon>Bacteria</taxon>
        <taxon>Bacillati</taxon>
        <taxon>Cyanobacteriota</taxon>
        <taxon>Cyanophyceae</taxon>
        <taxon>Coleofasciculales</taxon>
        <taxon>Coleofasciculaceae</taxon>
        <taxon>Coleofasciculus</taxon>
        <taxon>environmental samples</taxon>
    </lineage>
</organism>
<reference evidence="1" key="1">
    <citation type="submission" date="2020-02" db="EMBL/GenBank/DDBJ databases">
        <authorList>
            <person name="Meier V. D."/>
        </authorList>
    </citation>
    <scope>NUCLEOTIDE SEQUENCE</scope>
    <source>
        <strain evidence="1">AVDCRST_MAG92</strain>
    </source>
</reference>
<dbReference type="EMBL" id="CADCTM010000307">
    <property type="protein sequence ID" value="CAA9252226.1"/>
    <property type="molecule type" value="Genomic_DNA"/>
</dbReference>
<protein>
    <submittedName>
        <fullName evidence="1">Uncharacterized protein</fullName>
    </submittedName>
</protein>
<name>A0A6J4II19_9CYAN</name>
<gene>
    <name evidence="1" type="ORF">AVDCRST_MAG92-2043</name>
</gene>
<evidence type="ECO:0000313" key="1">
    <source>
        <dbReference type="EMBL" id="CAA9252226.1"/>
    </source>
</evidence>